<dbReference type="Pfam" id="PF02463">
    <property type="entry name" value="SMC_N"/>
    <property type="match status" value="1"/>
</dbReference>
<dbReference type="AlphaFoldDB" id="A0A0G1QCY5"/>
<dbReference type="PATRIC" id="fig|1618663.3.peg.215"/>
<reference evidence="3 4" key="1">
    <citation type="journal article" date="2015" name="Nature">
        <title>rRNA introns, odd ribosomes, and small enigmatic genomes across a large radiation of phyla.</title>
        <authorList>
            <person name="Brown C.T."/>
            <person name="Hug L.A."/>
            <person name="Thomas B.C."/>
            <person name="Sharon I."/>
            <person name="Castelle C.J."/>
            <person name="Singh A."/>
            <person name="Wilkins M.J."/>
            <person name="Williams K.H."/>
            <person name="Banfield J.F."/>
        </authorList>
    </citation>
    <scope>NUCLEOTIDE SEQUENCE [LARGE SCALE GENOMIC DNA]</scope>
</reference>
<dbReference type="SUPFAM" id="SSF52540">
    <property type="entry name" value="P-loop containing nucleoside triphosphate hydrolases"/>
    <property type="match status" value="1"/>
</dbReference>
<dbReference type="InterPro" id="IPR027417">
    <property type="entry name" value="P-loop_NTPase"/>
</dbReference>
<evidence type="ECO:0000313" key="3">
    <source>
        <dbReference type="EMBL" id="KKU15593.1"/>
    </source>
</evidence>
<feature type="domain" description="RecF/RecN/SMC N-terminal" evidence="2">
    <location>
        <begin position="16"/>
        <end position="234"/>
    </location>
</feature>
<dbReference type="Proteomes" id="UP000034727">
    <property type="component" value="Unassembled WGS sequence"/>
</dbReference>
<evidence type="ECO:0000256" key="1">
    <source>
        <dbReference type="SAM" id="Coils"/>
    </source>
</evidence>
<feature type="coiled-coil region" evidence="1">
    <location>
        <begin position="54"/>
        <end position="81"/>
    </location>
</feature>
<evidence type="ECO:0000259" key="2">
    <source>
        <dbReference type="Pfam" id="PF02463"/>
    </source>
</evidence>
<sequence length="246" mass="27895">MSIEEARHKAEIASLQAEFEVFANVELDLKKSEEELKKDILSAERTLAAIGNVNMRALEIYEAVEREYASLMEKKHILLKEKDDVVRLMNEIEMNKKELFMRTLNVIDDQFRMIFKRLMTKGESYLELENKEDPFAGGLFINVKITGNKFLDIRGLSGGEKTMTALAFLFALQEHEPAMFYVLDEVDAALDKHNSEMLAKLIRGYCSKAQYLVISHNDALIAEGDILYGVSMNAEAGLSSVVSLKM</sequence>
<dbReference type="Gene3D" id="3.40.50.300">
    <property type="entry name" value="P-loop containing nucleotide triphosphate hydrolases"/>
    <property type="match status" value="1"/>
</dbReference>
<protein>
    <submittedName>
        <fullName evidence="3">Chromosome partition protein Smc</fullName>
    </submittedName>
</protein>
<keyword evidence="1" id="KW-0175">Coiled coil</keyword>
<proteinExistence type="predicted"/>
<name>A0A0G1QCY5_9BACT</name>
<comment type="caution">
    <text evidence="3">The sequence shown here is derived from an EMBL/GenBank/DDBJ whole genome shotgun (WGS) entry which is preliminary data.</text>
</comment>
<dbReference type="PANTHER" id="PTHR43977">
    <property type="entry name" value="STRUCTURAL MAINTENANCE OF CHROMOSOMES PROTEIN 3"/>
    <property type="match status" value="1"/>
</dbReference>
<organism evidence="3 4">
    <name type="scientific">Candidatus Jorgensenbacteria bacterium GW2011_GWA2_45_9</name>
    <dbReference type="NCBI Taxonomy" id="1618663"/>
    <lineage>
        <taxon>Bacteria</taxon>
        <taxon>Candidatus Joergenseniibacteriota</taxon>
    </lineage>
</organism>
<gene>
    <name evidence="3" type="ORF">UX22_C0006G0001</name>
</gene>
<dbReference type="EMBL" id="LCLJ01000006">
    <property type="protein sequence ID" value="KKU15593.1"/>
    <property type="molecule type" value="Genomic_DNA"/>
</dbReference>
<accession>A0A0G1QCY5</accession>
<dbReference type="InterPro" id="IPR003395">
    <property type="entry name" value="RecF/RecN/SMC_N"/>
</dbReference>
<evidence type="ECO:0000313" key="4">
    <source>
        <dbReference type="Proteomes" id="UP000034727"/>
    </source>
</evidence>